<evidence type="ECO:0000313" key="3">
    <source>
        <dbReference type="Proteomes" id="UP000003835"/>
    </source>
</evidence>
<feature type="domain" description="DUF4384" evidence="1">
    <location>
        <begin position="177"/>
        <end position="251"/>
    </location>
</feature>
<dbReference type="Pfam" id="PF14326">
    <property type="entry name" value="DUF4384"/>
    <property type="match status" value="1"/>
</dbReference>
<dbReference type="EMBL" id="DS989853">
    <property type="protein sequence ID" value="EDX74376.1"/>
    <property type="molecule type" value="Genomic_DNA"/>
</dbReference>
<dbReference type="RefSeq" id="WP_006102222.1">
    <property type="nucleotide sequence ID" value="NZ_DS989853.1"/>
</dbReference>
<gene>
    <name evidence="2" type="ORF">MC7420_3900</name>
</gene>
<evidence type="ECO:0000259" key="1">
    <source>
        <dbReference type="Pfam" id="PF14326"/>
    </source>
</evidence>
<organism evidence="2 3">
    <name type="scientific">Coleofasciculus chthonoplastes PCC 7420</name>
    <dbReference type="NCBI Taxonomy" id="118168"/>
    <lineage>
        <taxon>Bacteria</taxon>
        <taxon>Bacillati</taxon>
        <taxon>Cyanobacteriota</taxon>
        <taxon>Cyanophyceae</taxon>
        <taxon>Coleofasciculales</taxon>
        <taxon>Coleofasciculaceae</taxon>
        <taxon>Coleofasciculus</taxon>
    </lineage>
</organism>
<keyword evidence="3" id="KW-1185">Reference proteome</keyword>
<protein>
    <recommendedName>
        <fullName evidence="1">DUF4384 domain-containing protein</fullName>
    </recommendedName>
</protein>
<reference evidence="2 3" key="1">
    <citation type="submission" date="2008-07" db="EMBL/GenBank/DDBJ databases">
        <authorList>
            <person name="Tandeau de Marsac N."/>
            <person name="Ferriera S."/>
            <person name="Johnson J."/>
            <person name="Kravitz S."/>
            <person name="Beeson K."/>
            <person name="Sutton G."/>
            <person name="Rogers Y.-H."/>
            <person name="Friedman R."/>
            <person name="Frazier M."/>
            <person name="Venter J.C."/>
        </authorList>
    </citation>
    <scope>NUCLEOTIDE SEQUENCE [LARGE SCALE GENOMIC DNA]</scope>
    <source>
        <strain evidence="2 3">PCC 7420</strain>
    </source>
</reference>
<sequence>MNLPNYDIHEDEFLKAIATRLGLSGKTWDVFLARFQDKNSNATNKDIAFYLEAELLEGTRDGSNPATILRDHLIAICDKFEAEGCDYQGSTKGKWKIAKRYLREVLYPDWVKQRRLIPLTCEQLWQELWGQATPTDKMRPILLNDKLQPVLLKPKLLGLEMGEAEIDETAPISIPLNSKIRLDINLEQAGYLLLLEKGTSGKLWCLCPSGFAPKWRHSGGTVTLPLASSRHRYFKLTGSTGWEEIVAVITPNLPKVETRHGASLLPKPGEPLLQLQEGHLTGLLDYLKDDRDCQLWQMAYQVTK</sequence>
<dbReference type="InterPro" id="IPR025493">
    <property type="entry name" value="DUF4384"/>
</dbReference>
<name>B4VUQ4_9CYAN</name>
<dbReference type="OrthoDB" id="462041at2"/>
<dbReference type="HOGENOM" id="CLU_1065350_0_0_3"/>
<accession>B4VUQ4</accession>
<dbReference type="Proteomes" id="UP000003835">
    <property type="component" value="Unassembled WGS sequence"/>
</dbReference>
<dbReference type="AlphaFoldDB" id="B4VUQ4"/>
<proteinExistence type="predicted"/>
<dbReference type="eggNOG" id="COG3655">
    <property type="taxonomic scope" value="Bacteria"/>
</dbReference>
<evidence type="ECO:0000313" key="2">
    <source>
        <dbReference type="EMBL" id="EDX74376.1"/>
    </source>
</evidence>